<sequence>MGTLAVEAGVAVGCWSGVKVGWWFARIRYLTEWRGWGLRTGLGVGSAFCVTW</sequence>
<accession>A0A841CMY7</accession>
<dbReference type="EMBL" id="JACHJN010000006">
    <property type="protein sequence ID" value="MBB5957734.1"/>
    <property type="molecule type" value="Genomic_DNA"/>
</dbReference>
<name>A0A841CMY7_9PSEU</name>
<gene>
    <name evidence="1" type="ORF">FHS29_004329</name>
</gene>
<proteinExistence type="predicted"/>
<dbReference type="Proteomes" id="UP000547510">
    <property type="component" value="Unassembled WGS sequence"/>
</dbReference>
<comment type="caution">
    <text evidence="1">The sequence shown here is derived from an EMBL/GenBank/DDBJ whole genome shotgun (WGS) entry which is preliminary data.</text>
</comment>
<organism evidence="1 2">
    <name type="scientific">Saccharothrix tamanrassetensis</name>
    <dbReference type="NCBI Taxonomy" id="1051531"/>
    <lineage>
        <taxon>Bacteria</taxon>
        <taxon>Bacillati</taxon>
        <taxon>Actinomycetota</taxon>
        <taxon>Actinomycetes</taxon>
        <taxon>Pseudonocardiales</taxon>
        <taxon>Pseudonocardiaceae</taxon>
        <taxon>Saccharothrix</taxon>
    </lineage>
</organism>
<evidence type="ECO:0000313" key="1">
    <source>
        <dbReference type="EMBL" id="MBB5957734.1"/>
    </source>
</evidence>
<protein>
    <submittedName>
        <fullName evidence="1">Uncharacterized protein</fullName>
    </submittedName>
</protein>
<dbReference type="AlphaFoldDB" id="A0A841CMY7"/>
<evidence type="ECO:0000313" key="2">
    <source>
        <dbReference type="Proteomes" id="UP000547510"/>
    </source>
</evidence>
<keyword evidence="2" id="KW-1185">Reference proteome</keyword>
<reference evidence="1 2" key="1">
    <citation type="submission" date="2020-08" db="EMBL/GenBank/DDBJ databases">
        <title>Genomic Encyclopedia of Type Strains, Phase III (KMG-III): the genomes of soil and plant-associated and newly described type strains.</title>
        <authorList>
            <person name="Whitman W."/>
        </authorList>
    </citation>
    <scope>NUCLEOTIDE SEQUENCE [LARGE SCALE GENOMIC DNA]</scope>
    <source>
        <strain evidence="1 2">CECT 8640</strain>
    </source>
</reference>